<organism evidence="1">
    <name type="scientific">marine metagenome</name>
    <dbReference type="NCBI Taxonomy" id="408172"/>
    <lineage>
        <taxon>unclassified sequences</taxon>
        <taxon>metagenomes</taxon>
        <taxon>ecological metagenomes</taxon>
    </lineage>
</organism>
<sequence>ENPCVGGSIPPRATFKTLEQSRVFWYIFKHPQNTVYYKNADSHFNIFL</sequence>
<protein>
    <submittedName>
        <fullName evidence="1">Uncharacterized protein</fullName>
    </submittedName>
</protein>
<dbReference type="AlphaFoldDB" id="A0A382XCR2"/>
<gene>
    <name evidence="1" type="ORF">METZ01_LOCUS421508</name>
</gene>
<name>A0A382XCR2_9ZZZZ</name>
<reference evidence="1" key="1">
    <citation type="submission" date="2018-05" db="EMBL/GenBank/DDBJ databases">
        <authorList>
            <person name="Lanie J.A."/>
            <person name="Ng W.-L."/>
            <person name="Kazmierczak K.M."/>
            <person name="Andrzejewski T.M."/>
            <person name="Davidsen T.M."/>
            <person name="Wayne K.J."/>
            <person name="Tettelin H."/>
            <person name="Glass J.I."/>
            <person name="Rusch D."/>
            <person name="Podicherti R."/>
            <person name="Tsui H.-C.T."/>
            <person name="Winkler M.E."/>
        </authorList>
    </citation>
    <scope>NUCLEOTIDE SEQUENCE</scope>
</reference>
<dbReference type="EMBL" id="UINC01166605">
    <property type="protein sequence ID" value="SVD68654.1"/>
    <property type="molecule type" value="Genomic_DNA"/>
</dbReference>
<feature type="non-terminal residue" evidence="1">
    <location>
        <position position="1"/>
    </location>
</feature>
<proteinExistence type="predicted"/>
<evidence type="ECO:0000313" key="1">
    <source>
        <dbReference type="EMBL" id="SVD68654.1"/>
    </source>
</evidence>
<accession>A0A382XCR2</accession>